<organism evidence="4">
    <name type="scientific">Bradyrhizobium sp. LLZ17</name>
    <dbReference type="NCBI Taxonomy" id="3239388"/>
    <lineage>
        <taxon>Bacteria</taxon>
        <taxon>Pseudomonadati</taxon>
        <taxon>Pseudomonadota</taxon>
        <taxon>Alphaproteobacteria</taxon>
        <taxon>Hyphomicrobiales</taxon>
        <taxon>Nitrobacteraceae</taxon>
        <taxon>Bradyrhizobium</taxon>
    </lineage>
</organism>
<evidence type="ECO:0008006" key="5">
    <source>
        <dbReference type="Google" id="ProtNLM"/>
    </source>
</evidence>
<sequence>MTQYSDPVQSRRAVLPWVVVALAVILAVGGFVWMNYKIEALQQAAAPQQASGEEDVRQATAALGQTVKEVQAGQQKLAEELADIQRKLAAESGERKLLSEQVGALSSRVDSLASANAASTAPAPQAPKNRRAKQ</sequence>
<keyword evidence="3" id="KW-0812">Transmembrane</keyword>
<evidence type="ECO:0000256" key="2">
    <source>
        <dbReference type="SAM" id="MobiDB-lite"/>
    </source>
</evidence>
<dbReference type="EMBL" id="CP165734">
    <property type="protein sequence ID" value="XDV59892.1"/>
    <property type="molecule type" value="Genomic_DNA"/>
</dbReference>
<proteinExistence type="predicted"/>
<evidence type="ECO:0000256" key="3">
    <source>
        <dbReference type="SAM" id="Phobius"/>
    </source>
</evidence>
<feature type="transmembrane region" description="Helical" evidence="3">
    <location>
        <begin position="14"/>
        <end position="34"/>
    </location>
</feature>
<accession>A0AB39XT65</accession>
<protein>
    <recommendedName>
        <fullName evidence="5">Kinesin</fullName>
    </recommendedName>
</protein>
<name>A0AB39XT65_9BRAD</name>
<gene>
    <name evidence="4" type="ORF">AB8Z38_11310</name>
</gene>
<feature type="compositionally biased region" description="Low complexity" evidence="2">
    <location>
        <begin position="113"/>
        <end position="127"/>
    </location>
</feature>
<evidence type="ECO:0000313" key="4">
    <source>
        <dbReference type="EMBL" id="XDV59892.1"/>
    </source>
</evidence>
<feature type="coiled-coil region" evidence="1">
    <location>
        <begin position="67"/>
        <end position="101"/>
    </location>
</feature>
<keyword evidence="3" id="KW-0472">Membrane</keyword>
<keyword evidence="1" id="KW-0175">Coiled coil</keyword>
<reference evidence="4" key="1">
    <citation type="submission" date="2024-08" db="EMBL/GenBank/DDBJ databases">
        <authorList>
            <person name="Chaddad Z."/>
            <person name="Lamrabet M."/>
            <person name="Bouhnik O."/>
            <person name="Alami S."/>
            <person name="Wipf D."/>
            <person name="Courty P.E."/>
            <person name="Missbah El Idrissi M."/>
        </authorList>
    </citation>
    <scope>NUCLEOTIDE SEQUENCE</scope>
    <source>
        <strain evidence="4">LLZ17</strain>
    </source>
</reference>
<keyword evidence="3" id="KW-1133">Transmembrane helix</keyword>
<evidence type="ECO:0000256" key="1">
    <source>
        <dbReference type="SAM" id="Coils"/>
    </source>
</evidence>
<dbReference type="RefSeq" id="WP_369725076.1">
    <property type="nucleotide sequence ID" value="NZ_CP165734.1"/>
</dbReference>
<feature type="region of interest" description="Disordered" evidence="2">
    <location>
        <begin position="113"/>
        <end position="134"/>
    </location>
</feature>
<dbReference type="AlphaFoldDB" id="A0AB39XT65"/>